<gene>
    <name evidence="3" type="ORF">ABB55_15365</name>
</gene>
<evidence type="ECO:0000313" key="4">
    <source>
        <dbReference type="Proteomes" id="UP000048984"/>
    </source>
</evidence>
<evidence type="ECO:0000256" key="1">
    <source>
        <dbReference type="SAM" id="Phobius"/>
    </source>
</evidence>
<evidence type="ECO:0000259" key="2">
    <source>
        <dbReference type="Pfam" id="PF03703"/>
    </source>
</evidence>
<dbReference type="Proteomes" id="UP000048984">
    <property type="component" value="Unassembled WGS sequence"/>
</dbReference>
<dbReference type="InterPro" id="IPR005182">
    <property type="entry name" value="YdbS-like_PH"/>
</dbReference>
<dbReference type="InterPro" id="IPR054839">
    <property type="entry name" value="puhB_PGC"/>
</dbReference>
<feature type="transmembrane region" description="Helical" evidence="1">
    <location>
        <begin position="104"/>
        <end position="128"/>
    </location>
</feature>
<proteinExistence type="predicted"/>
<dbReference type="STRING" id="665126.ABB55_15365"/>
<name>A0A0P6W7T9_9HYPH</name>
<accession>A0A0P6W7T9</accession>
<reference evidence="3 4" key="1">
    <citation type="submission" date="2015-09" db="EMBL/GenBank/DDBJ databases">
        <authorList>
            <person name="Jackson K.R."/>
            <person name="Lunt B.L."/>
            <person name="Fisher J.N.B."/>
            <person name="Gardner A.V."/>
            <person name="Bailey M.E."/>
            <person name="Deus L.M."/>
            <person name="Earl A.S."/>
            <person name="Gibby P.D."/>
            <person name="Hartmann K.A."/>
            <person name="Liu J.E."/>
            <person name="Manci A.M."/>
            <person name="Nielsen D.A."/>
            <person name="Solomon M.B."/>
            <person name="Breakwell D.P."/>
            <person name="Burnett S.H."/>
            <person name="Grose J.H."/>
        </authorList>
    </citation>
    <scope>NUCLEOTIDE SEQUENCE [LARGE SCALE GENOMIC DNA]</scope>
    <source>
        <strain evidence="3 4">16</strain>
    </source>
</reference>
<sequence>MTDAPAPDGLPEALPRGERILWRGRPDPLALMFAAFRIGWVAAYFAVLFVWRGAGRLSAGAGWLDALGYAAFILPIAAAAIGILALLGWLAARTTLYTVTDRRLVLRIGMALPMTVNLPFDVVAGAAVKPRGRGCGDIAFALKPEARVSYLALWPHVRSWRFARPEPSLRAVPEVDALALRLAETLRRTERQTTGPAARPARDGMPAGIAVAAE</sequence>
<keyword evidence="1" id="KW-1133">Transmembrane helix</keyword>
<dbReference type="RefSeq" id="WP_054359592.1">
    <property type="nucleotide sequence ID" value="NZ_JAPCYQ010000001.1"/>
</dbReference>
<feature type="transmembrane region" description="Helical" evidence="1">
    <location>
        <begin position="66"/>
        <end position="92"/>
    </location>
</feature>
<keyword evidence="1" id="KW-0812">Transmembrane</keyword>
<reference evidence="3 4" key="2">
    <citation type="submission" date="2015-10" db="EMBL/GenBank/DDBJ databases">
        <title>Draft Genome Sequence of Prosthecomicrobium hirschii ATCC 27832.</title>
        <authorList>
            <person name="Daniel J."/>
            <person name="Givan S.A."/>
            <person name="Brun Y.V."/>
            <person name="Brown P.J."/>
        </authorList>
    </citation>
    <scope>NUCLEOTIDE SEQUENCE [LARGE SCALE GENOMIC DNA]</scope>
    <source>
        <strain evidence="3 4">16</strain>
    </source>
</reference>
<dbReference type="Pfam" id="PF03703">
    <property type="entry name" value="bPH_2"/>
    <property type="match status" value="1"/>
</dbReference>
<keyword evidence="1" id="KW-0472">Membrane</keyword>
<dbReference type="NCBIfam" id="NF040894">
    <property type="entry name" value="puhB_PGC"/>
    <property type="match status" value="1"/>
</dbReference>
<organism evidence="3 4">
    <name type="scientific">Prosthecodimorpha hirschii</name>
    <dbReference type="NCBI Taxonomy" id="665126"/>
    <lineage>
        <taxon>Bacteria</taxon>
        <taxon>Pseudomonadati</taxon>
        <taxon>Pseudomonadota</taxon>
        <taxon>Alphaproteobacteria</taxon>
        <taxon>Hyphomicrobiales</taxon>
        <taxon>Ancalomicrobiaceae</taxon>
        <taxon>Prosthecodimorpha</taxon>
    </lineage>
</organism>
<dbReference type="EMBL" id="LJYW01000001">
    <property type="protein sequence ID" value="KPL53427.1"/>
    <property type="molecule type" value="Genomic_DNA"/>
</dbReference>
<feature type="transmembrane region" description="Helical" evidence="1">
    <location>
        <begin position="29"/>
        <end position="54"/>
    </location>
</feature>
<protein>
    <recommendedName>
        <fullName evidence="2">YdbS-like PH domain-containing protein</fullName>
    </recommendedName>
</protein>
<evidence type="ECO:0000313" key="3">
    <source>
        <dbReference type="EMBL" id="KPL53427.1"/>
    </source>
</evidence>
<comment type="caution">
    <text evidence="3">The sequence shown here is derived from an EMBL/GenBank/DDBJ whole genome shotgun (WGS) entry which is preliminary data.</text>
</comment>
<keyword evidence="4" id="KW-1185">Reference proteome</keyword>
<feature type="domain" description="YdbS-like PH" evidence="2">
    <location>
        <begin position="93"/>
        <end position="178"/>
    </location>
</feature>
<dbReference type="AlphaFoldDB" id="A0A0P6W7T9"/>